<dbReference type="Pfam" id="PF08389">
    <property type="entry name" value="Xpo1"/>
    <property type="match status" value="1"/>
</dbReference>
<proteinExistence type="inferred from homology"/>
<evidence type="ECO:0000259" key="12">
    <source>
        <dbReference type="Pfam" id="PF19282"/>
    </source>
</evidence>
<evidence type="ECO:0000256" key="3">
    <source>
        <dbReference type="ARBA" id="ARBA00022448"/>
    </source>
</evidence>
<comment type="function">
    <text evidence="10">tRNA nucleus export receptor which facilitates tRNA translocation across the nuclear pore complex.</text>
</comment>
<keyword evidence="13" id="KW-1185">Reference proteome</keyword>
<dbReference type="PANTHER" id="PTHR15952:SF11">
    <property type="entry name" value="EXPORTIN-T"/>
    <property type="match status" value="1"/>
</dbReference>
<dbReference type="InterPro" id="IPR013598">
    <property type="entry name" value="Exportin-1/Importin-b-like"/>
</dbReference>
<comment type="similarity">
    <text evidence="10">Belongs to the exportin family.</text>
</comment>
<evidence type="ECO:0000256" key="2">
    <source>
        <dbReference type="ARBA" id="ARBA00018928"/>
    </source>
</evidence>
<evidence type="ECO:0000256" key="10">
    <source>
        <dbReference type="RuleBase" id="RU366037"/>
    </source>
</evidence>
<evidence type="ECO:0000256" key="1">
    <source>
        <dbReference type="ARBA" id="ARBA00004496"/>
    </source>
</evidence>
<evidence type="ECO:0000256" key="6">
    <source>
        <dbReference type="ARBA" id="ARBA00022884"/>
    </source>
</evidence>
<feature type="domain" description="Exportin-1/Importin-beta-like" evidence="11">
    <location>
        <begin position="117"/>
        <end position="258"/>
    </location>
</feature>
<keyword evidence="4 10" id="KW-0963">Cytoplasm</keyword>
<feature type="domain" description="Exportin-T C-terminal" evidence="12">
    <location>
        <begin position="333"/>
        <end position="867"/>
    </location>
</feature>
<dbReference type="InterPro" id="IPR040017">
    <property type="entry name" value="XPOT"/>
</dbReference>
<evidence type="ECO:0000313" key="13">
    <source>
        <dbReference type="Proteomes" id="UP000095287"/>
    </source>
</evidence>
<organism evidence="13 14">
    <name type="scientific">Steinernema glaseri</name>
    <dbReference type="NCBI Taxonomy" id="37863"/>
    <lineage>
        <taxon>Eukaryota</taxon>
        <taxon>Metazoa</taxon>
        <taxon>Ecdysozoa</taxon>
        <taxon>Nematoda</taxon>
        <taxon>Chromadorea</taxon>
        <taxon>Rhabditida</taxon>
        <taxon>Tylenchina</taxon>
        <taxon>Panagrolaimomorpha</taxon>
        <taxon>Strongyloidoidea</taxon>
        <taxon>Steinernematidae</taxon>
        <taxon>Steinernema</taxon>
    </lineage>
</organism>
<dbReference type="GO" id="GO:0016363">
    <property type="term" value="C:nuclear matrix"/>
    <property type="evidence" value="ECO:0007669"/>
    <property type="project" value="TreeGrafter"/>
</dbReference>
<dbReference type="PANTHER" id="PTHR15952">
    <property type="entry name" value="EXPORTIN-T/LOS1"/>
    <property type="match status" value="1"/>
</dbReference>
<accession>A0A1I7Z6U6</accession>
<dbReference type="GO" id="GO:0071528">
    <property type="term" value="P:tRNA re-export from nucleus"/>
    <property type="evidence" value="ECO:0007669"/>
    <property type="project" value="UniProtKB-UniRule"/>
</dbReference>
<dbReference type="Gene3D" id="1.25.10.10">
    <property type="entry name" value="Leucine-rich Repeat Variant"/>
    <property type="match status" value="1"/>
</dbReference>
<evidence type="ECO:0000256" key="8">
    <source>
        <dbReference type="ARBA" id="ARBA00029784"/>
    </source>
</evidence>
<dbReference type="InterPro" id="IPR011989">
    <property type="entry name" value="ARM-like"/>
</dbReference>
<dbReference type="InterPro" id="IPR016024">
    <property type="entry name" value="ARM-type_fold"/>
</dbReference>
<dbReference type="WBParaSite" id="L893_g23414.t1">
    <property type="protein sequence ID" value="L893_g23414.t1"/>
    <property type="gene ID" value="L893_g23414"/>
</dbReference>
<keyword evidence="3 10" id="KW-0813">Transport</keyword>
<sequence>MLSSVKVPQRTHCLCLPQHEMIKLGNHAATFLTDPNYQVQAYRYLEELKSDPEGWRICSDDIVNGRFRNVNEHFFLLQVVEDFVVQNYNGTSNDSVVSQIRLLMSNWMERIASSTQPAFISNKMAHLFSLVFAADFPGRWPRFMQEIFLDQFDGFKVQFFLRTLLAIDAEVVDREISRSKDVLDRNTQIKDAMREFCVRDIAHAWLKILKVCDDGNKSLCLDAIAAFIDWIDLELVANDEMIPFIIDSVNHPPTMEAGISAISGILYKGMDGNSKVALIKAFYHAFIAKNFLDASEDYEQTRRAASLINCMGLNLIECFNKAKGNDKLLAECVEHIEALVPKSMLCFYHEDLQAAHTIADFLKGYTDLLRSVSKGSTLESKKSFLEGLAIACIRHWTFPEDLEVGGTGECEAEFLQFRKEVKSILYSIGTIDPEPVVTNIYTIASDICSRASVASARELESAVSLVFHLTDFLPVNYLRSENNKIPHMVLMVINSTLADRLISPVNLAFFEVGSRYDKIISNDNAALKHLVECFLDARGMCHSDEKVRARVVYLFCRFVKAHKSFLGAYVGNILSRLIPFLGVGSNQNSLLCPDEQSFVFESTATLIVNGELKPAEKEQYMKELASTLVNKFSVTAANIQATPATETKRRELLFAEMNNIIGYSSRITKAFSPQATMDSCNCTDAFVYMMTTFINAVTVDNADIILDSLRQYLHRMVICLDDQLIPVLPELFQKSVMVIRSVKAMSDFLILCQQIFTKYKQKVLTVGIDMASVIQLILSLLGTPVDQNDEVETRNLFYFKRGYYQFCQAVMSNKVLELISCRGADFLQIFVNSIYQGIHIPDDVQQKAALSALTKMFQNYGDNEDIMNCVWYKSLETAIRVPISATFAGSDPQHLLVQHEVTTLLQVIRAIMPERFDICIASFVQEQYLQHMREAFATLKGKELDKVMDELFSKVRSTYGLC</sequence>
<evidence type="ECO:0000256" key="5">
    <source>
        <dbReference type="ARBA" id="ARBA00022555"/>
    </source>
</evidence>
<dbReference type="Pfam" id="PF19282">
    <property type="entry name" value="Exportin-T"/>
    <property type="match status" value="1"/>
</dbReference>
<keyword evidence="5 10" id="KW-0820">tRNA-binding</keyword>
<evidence type="ECO:0000256" key="7">
    <source>
        <dbReference type="ARBA" id="ARBA00023242"/>
    </source>
</evidence>
<keyword evidence="6 10" id="KW-0694">RNA-binding</keyword>
<dbReference type="InterPro" id="IPR045546">
    <property type="entry name" value="Exportin-T_C"/>
</dbReference>
<evidence type="ECO:0000313" key="14">
    <source>
        <dbReference type="WBParaSite" id="L893_g23414.t1"/>
    </source>
</evidence>
<protein>
    <recommendedName>
        <fullName evidence="2 10">Exportin-T</fullName>
    </recommendedName>
    <alternativeName>
        <fullName evidence="8 10">Exportin(tRNA)</fullName>
    </alternativeName>
    <alternativeName>
        <fullName evidence="9 10">tRNA exportin</fullName>
    </alternativeName>
</protein>
<reference evidence="14" key="1">
    <citation type="submission" date="2016-11" db="UniProtKB">
        <authorList>
            <consortium name="WormBaseParasite"/>
        </authorList>
    </citation>
    <scope>IDENTIFICATION</scope>
</reference>
<dbReference type="AlphaFoldDB" id="A0A1I7Z6U6"/>
<evidence type="ECO:0000256" key="4">
    <source>
        <dbReference type="ARBA" id="ARBA00022490"/>
    </source>
</evidence>
<dbReference type="GO" id="GO:0000049">
    <property type="term" value="F:tRNA binding"/>
    <property type="evidence" value="ECO:0007669"/>
    <property type="project" value="UniProtKB-UniRule"/>
</dbReference>
<name>A0A1I7Z6U6_9BILA</name>
<dbReference type="SUPFAM" id="SSF48371">
    <property type="entry name" value="ARM repeat"/>
    <property type="match status" value="1"/>
</dbReference>
<comment type="subcellular location">
    <subcellularLocation>
        <location evidence="1 10">Cytoplasm</location>
    </subcellularLocation>
    <subcellularLocation>
        <location evidence="10">Nucleus</location>
    </subcellularLocation>
    <text evidence="10">Shuttles between the nucleus and the cytoplasm.</text>
</comment>
<keyword evidence="7 10" id="KW-0539">Nucleus</keyword>
<evidence type="ECO:0000256" key="9">
    <source>
        <dbReference type="ARBA" id="ARBA00032199"/>
    </source>
</evidence>
<dbReference type="GO" id="GO:0005643">
    <property type="term" value="C:nuclear pore"/>
    <property type="evidence" value="ECO:0007669"/>
    <property type="project" value="TreeGrafter"/>
</dbReference>
<dbReference type="Proteomes" id="UP000095287">
    <property type="component" value="Unplaced"/>
</dbReference>
<evidence type="ECO:0000259" key="11">
    <source>
        <dbReference type="Pfam" id="PF08389"/>
    </source>
</evidence>
<dbReference type="GO" id="GO:0031267">
    <property type="term" value="F:small GTPase binding"/>
    <property type="evidence" value="ECO:0007669"/>
    <property type="project" value="InterPro"/>
</dbReference>
<dbReference type="GO" id="GO:0005737">
    <property type="term" value="C:cytoplasm"/>
    <property type="evidence" value="ECO:0007669"/>
    <property type="project" value="UniProtKB-SubCell"/>
</dbReference>